<proteinExistence type="predicted"/>
<dbReference type="AlphaFoldDB" id="A0AAJ8BPK5"/>
<dbReference type="GeneID" id="84591974"/>
<dbReference type="VEuPathDB" id="FungiDB:An09g02350"/>
<accession>A0AAJ8BPK5</accession>
<evidence type="ECO:0000313" key="1">
    <source>
        <dbReference type="RefSeq" id="XP_059601328.1"/>
    </source>
</evidence>
<dbReference type="KEGG" id="ang:An09g02350"/>
<gene>
    <name evidence="1" type="ORF">An09g02350</name>
</gene>
<name>A0AAJ8BPK5_ASPNG</name>
<reference evidence="1" key="1">
    <citation type="submission" date="2025-02" db="EMBL/GenBank/DDBJ databases">
        <authorList>
            <consortium name="NCBI Genome Project"/>
        </authorList>
    </citation>
    <scope>NUCLEOTIDE SEQUENCE</scope>
</reference>
<sequence>MPSGTRDLNIHKKRTHGLLVHARRIVPSGMGPGPPVGISTILRGLSPPLGADPPFETQRTILESEVSQLHIEDRDDAHTAAWKSAAYSHFFVN</sequence>
<protein>
    <submittedName>
        <fullName evidence="1">Uncharacterized protein</fullName>
    </submittedName>
</protein>
<organism evidence="1">
    <name type="scientific">Aspergillus niger</name>
    <dbReference type="NCBI Taxonomy" id="5061"/>
    <lineage>
        <taxon>Eukaryota</taxon>
        <taxon>Fungi</taxon>
        <taxon>Dikarya</taxon>
        <taxon>Ascomycota</taxon>
        <taxon>Pezizomycotina</taxon>
        <taxon>Eurotiomycetes</taxon>
        <taxon>Eurotiomycetidae</taxon>
        <taxon>Eurotiales</taxon>
        <taxon>Aspergillaceae</taxon>
        <taxon>Aspergillus</taxon>
        <taxon>Aspergillus subgen. Circumdati</taxon>
    </lineage>
</organism>
<reference evidence="1" key="2">
    <citation type="submission" date="2025-08" db="UniProtKB">
        <authorList>
            <consortium name="RefSeq"/>
        </authorList>
    </citation>
    <scope>IDENTIFICATION</scope>
</reference>
<dbReference type="RefSeq" id="XP_059601328.1">
    <property type="nucleotide sequence ID" value="XM_059749655.1"/>
</dbReference>